<dbReference type="CDD" id="cd06171">
    <property type="entry name" value="Sigma70_r4"/>
    <property type="match status" value="1"/>
</dbReference>
<proteinExistence type="inferred from homology"/>
<evidence type="ECO:0000256" key="3">
    <source>
        <dbReference type="ARBA" id="ARBA00023082"/>
    </source>
</evidence>
<dbReference type="Gene3D" id="1.10.1740.10">
    <property type="match status" value="1"/>
</dbReference>
<reference evidence="7 8" key="1">
    <citation type="submission" date="2021-06" db="EMBL/GenBank/DDBJ databases">
        <title>50 bacteria genomes isolated from Dapeng, Shenzhen, China.</title>
        <authorList>
            <person name="Zheng W."/>
            <person name="Yu S."/>
            <person name="Huang Y."/>
        </authorList>
    </citation>
    <scope>NUCLEOTIDE SEQUENCE [LARGE SCALE GENOMIC DNA]</scope>
    <source>
        <strain evidence="7 8">DP1N14-2</strain>
    </source>
</reference>
<comment type="similarity">
    <text evidence="1">Belongs to the sigma-70 factor family. ECF subfamily.</text>
</comment>
<comment type="caution">
    <text evidence="7">The sequence shown here is derived from an EMBL/GenBank/DDBJ whole genome shotgun (WGS) entry which is preliminary data.</text>
</comment>
<dbReference type="InterPro" id="IPR036388">
    <property type="entry name" value="WH-like_DNA-bd_sf"/>
</dbReference>
<dbReference type="EMBL" id="JAHVJA010000019">
    <property type="protein sequence ID" value="MBY6142148.1"/>
    <property type="molecule type" value="Genomic_DNA"/>
</dbReference>
<name>A0ABS7NLR5_9RHOB</name>
<dbReference type="InterPro" id="IPR014284">
    <property type="entry name" value="RNA_pol_sigma-70_dom"/>
</dbReference>
<evidence type="ECO:0000256" key="4">
    <source>
        <dbReference type="ARBA" id="ARBA00023163"/>
    </source>
</evidence>
<dbReference type="Pfam" id="PF04542">
    <property type="entry name" value="Sigma70_r2"/>
    <property type="match status" value="1"/>
</dbReference>
<dbReference type="InterPro" id="IPR039425">
    <property type="entry name" value="RNA_pol_sigma-70-like"/>
</dbReference>
<dbReference type="Gene3D" id="1.10.10.10">
    <property type="entry name" value="Winged helix-like DNA-binding domain superfamily/Winged helix DNA-binding domain"/>
    <property type="match status" value="1"/>
</dbReference>
<dbReference type="InterPro" id="IPR013249">
    <property type="entry name" value="RNA_pol_sigma70_r4_t2"/>
</dbReference>
<dbReference type="SUPFAM" id="SSF88659">
    <property type="entry name" value="Sigma3 and sigma4 domains of RNA polymerase sigma factors"/>
    <property type="match status" value="1"/>
</dbReference>
<dbReference type="Proteomes" id="UP000766629">
    <property type="component" value="Unassembled WGS sequence"/>
</dbReference>
<keyword evidence="8" id="KW-1185">Reference proteome</keyword>
<evidence type="ECO:0000259" key="5">
    <source>
        <dbReference type="Pfam" id="PF04542"/>
    </source>
</evidence>
<dbReference type="Pfam" id="PF08281">
    <property type="entry name" value="Sigma70_r4_2"/>
    <property type="match status" value="1"/>
</dbReference>
<sequence length="167" mass="19196">MPSTTQIEFLLPELQAYAAAICSGQSESEDLVQDAIERALKSGRWPSHLGELRHWMFRVIRNLHFDELRKIRVRREYLAAEKRLSYEASSSDTARDVLIRQAFERLTPEKREVLCLVDIMGLKYAEAAEVMNVPPGTVMSRVSRARRALLDLVDGTQPNEQKVTRRK</sequence>
<dbReference type="PANTHER" id="PTHR43133">
    <property type="entry name" value="RNA POLYMERASE ECF-TYPE SIGMA FACTO"/>
    <property type="match status" value="1"/>
</dbReference>
<evidence type="ECO:0000313" key="7">
    <source>
        <dbReference type="EMBL" id="MBY6142148.1"/>
    </source>
</evidence>
<keyword evidence="2" id="KW-0805">Transcription regulation</keyword>
<dbReference type="InterPro" id="IPR007627">
    <property type="entry name" value="RNA_pol_sigma70_r2"/>
</dbReference>
<dbReference type="RefSeq" id="WP_222510064.1">
    <property type="nucleotide sequence ID" value="NZ_JAHVJA010000019.1"/>
</dbReference>
<organism evidence="7 8">
    <name type="scientific">Leisingera daeponensis</name>
    <dbReference type="NCBI Taxonomy" id="405746"/>
    <lineage>
        <taxon>Bacteria</taxon>
        <taxon>Pseudomonadati</taxon>
        <taxon>Pseudomonadota</taxon>
        <taxon>Alphaproteobacteria</taxon>
        <taxon>Rhodobacterales</taxon>
        <taxon>Roseobacteraceae</taxon>
        <taxon>Leisingera</taxon>
    </lineage>
</organism>
<dbReference type="SUPFAM" id="SSF88946">
    <property type="entry name" value="Sigma2 domain of RNA polymerase sigma factors"/>
    <property type="match status" value="1"/>
</dbReference>
<feature type="domain" description="RNA polymerase sigma-70 region 2" evidence="5">
    <location>
        <begin position="10"/>
        <end position="71"/>
    </location>
</feature>
<dbReference type="InterPro" id="IPR013324">
    <property type="entry name" value="RNA_pol_sigma_r3/r4-like"/>
</dbReference>
<keyword evidence="3" id="KW-0731">Sigma factor</keyword>
<protein>
    <submittedName>
        <fullName evidence="7">RNA polymerase sigma factor</fullName>
    </submittedName>
</protein>
<feature type="domain" description="RNA polymerase sigma factor 70 region 4 type 2" evidence="6">
    <location>
        <begin position="98"/>
        <end position="149"/>
    </location>
</feature>
<evidence type="ECO:0000256" key="2">
    <source>
        <dbReference type="ARBA" id="ARBA00023015"/>
    </source>
</evidence>
<accession>A0ABS7NLR5</accession>
<dbReference type="NCBIfam" id="TIGR02937">
    <property type="entry name" value="sigma70-ECF"/>
    <property type="match status" value="1"/>
</dbReference>
<evidence type="ECO:0000313" key="8">
    <source>
        <dbReference type="Proteomes" id="UP000766629"/>
    </source>
</evidence>
<dbReference type="PANTHER" id="PTHR43133:SF25">
    <property type="entry name" value="RNA POLYMERASE SIGMA FACTOR RFAY-RELATED"/>
    <property type="match status" value="1"/>
</dbReference>
<keyword evidence="4" id="KW-0804">Transcription</keyword>
<gene>
    <name evidence="7" type="ORF">KUV26_22175</name>
</gene>
<evidence type="ECO:0000259" key="6">
    <source>
        <dbReference type="Pfam" id="PF08281"/>
    </source>
</evidence>
<dbReference type="InterPro" id="IPR013325">
    <property type="entry name" value="RNA_pol_sigma_r2"/>
</dbReference>
<evidence type="ECO:0000256" key="1">
    <source>
        <dbReference type="ARBA" id="ARBA00010641"/>
    </source>
</evidence>